<dbReference type="CDD" id="cd12148">
    <property type="entry name" value="fungal_TF_MHR"/>
    <property type="match status" value="1"/>
</dbReference>
<comment type="caution">
    <text evidence="10">The sequence shown here is derived from an EMBL/GenBank/DDBJ whole genome shotgun (WGS) entry which is preliminary data.</text>
</comment>
<keyword evidence="4" id="KW-0804">Transcription</keyword>
<dbReference type="PROSITE" id="PS00463">
    <property type="entry name" value="ZN2_CY6_FUNGAL_1"/>
    <property type="match status" value="1"/>
</dbReference>
<dbReference type="PROSITE" id="PS50048">
    <property type="entry name" value="ZN2_CY6_FUNGAL_2"/>
    <property type="match status" value="1"/>
</dbReference>
<evidence type="ECO:0000256" key="5">
    <source>
        <dbReference type="ARBA" id="ARBA00023242"/>
    </source>
</evidence>
<dbReference type="EMBL" id="NKHU02000079">
    <property type="protein sequence ID" value="RHZ57390.1"/>
    <property type="molecule type" value="Genomic_DNA"/>
</dbReference>
<evidence type="ECO:0000256" key="4">
    <source>
        <dbReference type="ARBA" id="ARBA00023163"/>
    </source>
</evidence>
<dbReference type="Pfam" id="PF04082">
    <property type="entry name" value="Fungal_trans"/>
    <property type="match status" value="1"/>
</dbReference>
<dbReference type="InterPro" id="IPR036864">
    <property type="entry name" value="Zn2-C6_fun-type_DNA-bd_sf"/>
</dbReference>
<dbReference type="GO" id="GO:0045944">
    <property type="term" value="P:positive regulation of transcription by RNA polymerase II"/>
    <property type="evidence" value="ECO:0007669"/>
    <property type="project" value="UniProtKB-ARBA"/>
</dbReference>
<dbReference type="GeneID" id="38124484"/>
<evidence type="ECO:0000256" key="7">
    <source>
        <dbReference type="SAM" id="MobiDB-lite"/>
    </source>
</evidence>
<evidence type="ECO:0000256" key="1">
    <source>
        <dbReference type="ARBA" id="ARBA00022723"/>
    </source>
</evidence>
<dbReference type="AlphaFoldDB" id="A0A397HAG1"/>
<dbReference type="SMART" id="SM00066">
    <property type="entry name" value="GAL4"/>
    <property type="match status" value="1"/>
</dbReference>
<dbReference type="InterPro" id="IPR046347">
    <property type="entry name" value="bZIP_sf"/>
</dbReference>
<feature type="domain" description="Zn(2)-C6 fungal-type" evidence="8">
    <location>
        <begin position="249"/>
        <end position="278"/>
    </location>
</feature>
<evidence type="ECO:0000259" key="9">
    <source>
        <dbReference type="PROSITE" id="PS50217"/>
    </source>
</evidence>
<dbReference type="InterPro" id="IPR004827">
    <property type="entry name" value="bZIP"/>
</dbReference>
<feature type="region of interest" description="Disordered" evidence="7">
    <location>
        <begin position="121"/>
        <end position="141"/>
    </location>
</feature>
<name>A0A397HAG1_ASPTH</name>
<dbReference type="CDD" id="cd00067">
    <property type="entry name" value="GAL4"/>
    <property type="match status" value="1"/>
</dbReference>
<feature type="compositionally biased region" description="Low complexity" evidence="7">
    <location>
        <begin position="219"/>
        <end position="229"/>
    </location>
</feature>
<dbReference type="GO" id="GO:0003677">
    <property type="term" value="F:DNA binding"/>
    <property type="evidence" value="ECO:0007669"/>
    <property type="project" value="UniProtKB-KW"/>
</dbReference>
<dbReference type="CDD" id="cd14687">
    <property type="entry name" value="bZIP_ATF2"/>
    <property type="match status" value="1"/>
</dbReference>
<organism evidence="10 11">
    <name type="scientific">Aspergillus thermomutatus</name>
    <name type="common">Neosartorya pseudofischeri</name>
    <dbReference type="NCBI Taxonomy" id="41047"/>
    <lineage>
        <taxon>Eukaryota</taxon>
        <taxon>Fungi</taxon>
        <taxon>Dikarya</taxon>
        <taxon>Ascomycota</taxon>
        <taxon>Pezizomycotina</taxon>
        <taxon>Eurotiomycetes</taxon>
        <taxon>Eurotiomycetidae</taxon>
        <taxon>Eurotiales</taxon>
        <taxon>Aspergillaceae</taxon>
        <taxon>Aspergillus</taxon>
        <taxon>Aspergillus subgen. Fumigati</taxon>
    </lineage>
</organism>
<keyword evidence="11" id="KW-1185">Reference proteome</keyword>
<reference evidence="10" key="1">
    <citation type="submission" date="2018-08" db="EMBL/GenBank/DDBJ databases">
        <title>Draft genome sequence of azole-resistant Aspergillus thermomutatus (Neosartorya pseudofischeri) strain HMR AF 39, isolated from a human nasal aspirate.</title>
        <authorList>
            <person name="Parent-Michaud M."/>
            <person name="Dufresne P.J."/>
            <person name="Fournier E."/>
            <person name="Martineau C."/>
            <person name="Moreira S."/>
            <person name="Perkins V."/>
            <person name="De Repentigny L."/>
            <person name="Dufresne S.F."/>
        </authorList>
    </citation>
    <scope>NUCLEOTIDE SEQUENCE [LARGE SCALE GENOMIC DNA]</scope>
    <source>
        <strain evidence="10">HMR AF 39</strain>
    </source>
</reference>
<dbReference type="Gene3D" id="4.10.240.10">
    <property type="entry name" value="Zn(2)-C6 fungal-type DNA-binding domain"/>
    <property type="match status" value="1"/>
</dbReference>
<keyword evidence="3" id="KW-0238">DNA-binding</keyword>
<feature type="region of interest" description="Disordered" evidence="7">
    <location>
        <begin position="204"/>
        <end position="229"/>
    </location>
</feature>
<proteinExistence type="predicted"/>
<evidence type="ECO:0000256" key="3">
    <source>
        <dbReference type="ARBA" id="ARBA00023125"/>
    </source>
</evidence>
<keyword evidence="1" id="KW-0479">Metal-binding</keyword>
<dbReference type="GO" id="GO:0006351">
    <property type="term" value="P:DNA-templated transcription"/>
    <property type="evidence" value="ECO:0007669"/>
    <property type="project" value="InterPro"/>
</dbReference>
<dbReference type="InterPro" id="IPR007219">
    <property type="entry name" value="XnlR_reg_dom"/>
</dbReference>
<dbReference type="SUPFAM" id="SSF57701">
    <property type="entry name" value="Zn2/Cys6 DNA-binding domain"/>
    <property type="match status" value="1"/>
</dbReference>
<dbReference type="SMART" id="SM00338">
    <property type="entry name" value="BRLZ"/>
    <property type="match status" value="1"/>
</dbReference>
<dbReference type="PROSITE" id="PS50217">
    <property type="entry name" value="BZIP"/>
    <property type="match status" value="1"/>
</dbReference>
<feature type="coiled-coil region" evidence="6">
    <location>
        <begin position="165"/>
        <end position="199"/>
    </location>
</feature>
<sequence length="883" mass="99579">MCTQMTETYPPPSYSPGDYNTFLPPYYPSSTDTYTTTTPTGSFSSDQSAYDTQYTYATQYSQFPPEASKSLAEAYTYTTPPQLYTYANLPPQPLYFDQQSPFPWTASQASAETLHINPQSLTAPASKAPSPHGTDSQTDSLKRQRYLQKNRAAATKCRSKKKQYIQQLQSRFEDLALAKRELQCQVQSLRDGLISLKEELIRKRQRAGSPGGTQKDDSLLQSPSNQSLPKVSLPRIITAKPRTRRATRACINCREQKAKCTGGSPCERCRELKIECVFVASKNEKVARRLQDLEQRVKEFYRLLRRIQPSADARDQPLIAKALEKETPPGSLSPSSDLSTDVITRLVTPSTDPVEEDFNKDKTTQATGFIGAHSGRSWLHQLKRKGLRQNASWLGPETPDGFFADSIGSVNYFLDDQDLSVDLSVQPFAIPPQDVADELLDTYFDMVHPGFPIVGKTVFLHQYRRIYSEAQSKPPKKWLAIFNLILAIAAQHLSLTYLDETDEWHDPSIYFSRGSKLGLADTPLIPHPDIQQAQVEGLAAFYLLTIGQVNRAWRISGTATRSAIAMGLHLRSVSKDTLDISKELRCRVWWSIFVLETTLSVMTGRPYSVANQFCTAPLPLPFDEEQFRDASVARLLADSNARSALSKSLLSTAARDSRTDLPSVMPCMSLYFLFTVEIARIMRCAINLLYAPATTRSSSYSVEKALEELISTINSLQTKLPKPFQFSRAQEDTTFETQRWCLAFQFYSAKMTIARIAIHRWERSGQATSPWWKEMSEICTNAACNMLSQLPDEPDIIWLGRIAPWCCILHDLMQALTVLLIELDSRIKHGAKYPVLIPRYIQKGMHWLLAMASRHAASERAWQICQDLYLRLTPAMAPLALRN</sequence>
<dbReference type="Pfam" id="PF00172">
    <property type="entry name" value="Zn_clus"/>
    <property type="match status" value="1"/>
</dbReference>
<dbReference type="RefSeq" id="XP_026615022.1">
    <property type="nucleotide sequence ID" value="XM_026756129.1"/>
</dbReference>
<dbReference type="Gene3D" id="1.20.5.170">
    <property type="match status" value="1"/>
</dbReference>
<gene>
    <name evidence="10" type="ORF">CDV56_102510</name>
</gene>
<dbReference type="SMART" id="SM00906">
    <property type="entry name" value="Fungal_trans"/>
    <property type="match status" value="1"/>
</dbReference>
<dbReference type="Proteomes" id="UP000215305">
    <property type="component" value="Unassembled WGS sequence"/>
</dbReference>
<feature type="domain" description="BZIP" evidence="9">
    <location>
        <begin position="140"/>
        <end position="203"/>
    </location>
</feature>
<dbReference type="InterPro" id="IPR001138">
    <property type="entry name" value="Zn2Cys6_DnaBD"/>
</dbReference>
<evidence type="ECO:0000256" key="6">
    <source>
        <dbReference type="SAM" id="Coils"/>
    </source>
</evidence>
<keyword evidence="6" id="KW-0175">Coiled coil</keyword>
<evidence type="ECO:0008006" key="12">
    <source>
        <dbReference type="Google" id="ProtNLM"/>
    </source>
</evidence>
<keyword evidence="5" id="KW-0539">Nucleus</keyword>
<accession>A0A397HAG1</accession>
<dbReference type="PANTHER" id="PTHR47654:SF1">
    <property type="entry name" value="ZN(II)2CYS6 TRANSCRIPTION FACTOR (EUROFUNG)"/>
    <property type="match status" value="1"/>
</dbReference>
<protein>
    <recommendedName>
        <fullName evidence="12">Zn(2)-C6 fungal-type domain-containing protein</fullName>
    </recommendedName>
</protein>
<dbReference type="OrthoDB" id="5296287at2759"/>
<feature type="region of interest" description="Disordered" evidence="7">
    <location>
        <begin position="1"/>
        <end position="21"/>
    </location>
</feature>
<evidence type="ECO:0000256" key="2">
    <source>
        <dbReference type="ARBA" id="ARBA00023015"/>
    </source>
</evidence>
<dbReference type="SUPFAM" id="SSF57959">
    <property type="entry name" value="Leucine zipper domain"/>
    <property type="match status" value="1"/>
</dbReference>
<evidence type="ECO:0000259" key="8">
    <source>
        <dbReference type="PROSITE" id="PS50048"/>
    </source>
</evidence>
<dbReference type="Pfam" id="PF00170">
    <property type="entry name" value="bZIP_1"/>
    <property type="match status" value="1"/>
</dbReference>
<dbReference type="GO" id="GO:0000981">
    <property type="term" value="F:DNA-binding transcription factor activity, RNA polymerase II-specific"/>
    <property type="evidence" value="ECO:0007669"/>
    <property type="project" value="InterPro"/>
</dbReference>
<dbReference type="PANTHER" id="PTHR47654">
    <property type="entry name" value="ZN(II)2CYS6 TRANSCRIPTION FACTOR (EUROFUNG)-RELATED"/>
    <property type="match status" value="1"/>
</dbReference>
<evidence type="ECO:0000313" key="11">
    <source>
        <dbReference type="Proteomes" id="UP000215305"/>
    </source>
</evidence>
<keyword evidence="2" id="KW-0805">Transcription regulation</keyword>
<dbReference type="GO" id="GO:0008270">
    <property type="term" value="F:zinc ion binding"/>
    <property type="evidence" value="ECO:0007669"/>
    <property type="project" value="InterPro"/>
</dbReference>
<dbReference type="InterPro" id="IPR053230">
    <property type="entry name" value="Trans_reg_galc"/>
</dbReference>
<evidence type="ECO:0000313" key="10">
    <source>
        <dbReference type="EMBL" id="RHZ57390.1"/>
    </source>
</evidence>
<dbReference type="VEuPathDB" id="FungiDB:CDV56_102510"/>